<sequence>MSLARNITSTSNYSRRPSLSQIPTVHSIHPVHSPSPFQIDISSSKYSNSSSSPNIPCSSLFPSNSFSAFYSISNTLPNSLSSLSTFGNISNVKNEGHHNYRQVLKYE</sequence>
<evidence type="ECO:0000313" key="1">
    <source>
        <dbReference type="EMBL" id="CAG8578183.1"/>
    </source>
</evidence>
<comment type="caution">
    <text evidence="1">The sequence shown here is derived from an EMBL/GenBank/DDBJ whole genome shotgun (WGS) entry which is preliminary data.</text>
</comment>
<dbReference type="Proteomes" id="UP000789706">
    <property type="component" value="Unassembled WGS sequence"/>
</dbReference>
<dbReference type="AlphaFoldDB" id="A0A9N9BWR0"/>
<name>A0A9N9BWR0_9GLOM</name>
<gene>
    <name evidence="1" type="ORF">DEBURN_LOCUS8436</name>
</gene>
<accession>A0A9N9BWR0</accession>
<organism evidence="1 2">
    <name type="scientific">Diversispora eburnea</name>
    <dbReference type="NCBI Taxonomy" id="1213867"/>
    <lineage>
        <taxon>Eukaryota</taxon>
        <taxon>Fungi</taxon>
        <taxon>Fungi incertae sedis</taxon>
        <taxon>Mucoromycota</taxon>
        <taxon>Glomeromycotina</taxon>
        <taxon>Glomeromycetes</taxon>
        <taxon>Diversisporales</taxon>
        <taxon>Diversisporaceae</taxon>
        <taxon>Diversispora</taxon>
    </lineage>
</organism>
<evidence type="ECO:0000313" key="2">
    <source>
        <dbReference type="Proteomes" id="UP000789706"/>
    </source>
</evidence>
<protein>
    <submittedName>
        <fullName evidence="1">9032_t:CDS:1</fullName>
    </submittedName>
</protein>
<proteinExistence type="predicted"/>
<dbReference type="EMBL" id="CAJVPK010001240">
    <property type="protein sequence ID" value="CAG8578183.1"/>
    <property type="molecule type" value="Genomic_DNA"/>
</dbReference>
<keyword evidence="2" id="KW-1185">Reference proteome</keyword>
<reference evidence="1" key="1">
    <citation type="submission" date="2021-06" db="EMBL/GenBank/DDBJ databases">
        <authorList>
            <person name="Kallberg Y."/>
            <person name="Tangrot J."/>
            <person name="Rosling A."/>
        </authorList>
    </citation>
    <scope>NUCLEOTIDE SEQUENCE</scope>
    <source>
        <strain evidence="1">AZ414A</strain>
    </source>
</reference>